<accession>A0A814R9H7</accession>
<name>A0A814R9H7_ADIRI</name>
<sequence length="653" mass="71171">MMKVLLFVPFLLPILIIHGSHFRGGIIFWRPWNATPSGSSAAFQVRERFSWRRGYPGCYCDDTTIATKDLIGESDLLSCTAGNCSTWTPMSTRTSCTDYSVSLDVSSGERFNTSIFPLNISFTLYYSNYAWLNELVLGGGSYWFIACRVNTALRPDGYINTSPVAVTLPIIYKEINIQHVHVIQMSDFDGTDTLRCRWSNASGNINQYDECGGICMGVPGASLISSNCTIVFTLTVAYKYAGVALQIEDYYSASSTTPMSSVPLQFLFYGYPTPTGCSIPPTIIGNRPNRACIGTPIGSNVTEYVIVQTYCPGQTIVNFVSSSPIGMRKSAILNPSPNIYHLILSWIPTADQYGPQPFCAGAVDNSSLQSNQWCVTFLVGFESPDVIRPTAVQGSASPIGTVFQNQSVFSFQTTKSVGRPRRNGTYIYFHDATANGSIVAQFDCGWAPEVTFTGFTTVIRFTSTPWTVGHFYYVTMDGGVVSGTEFCGPESAPITDPTYWVFNIWDPAVSSTTTTTTTPMTTATVTTKPTSTTSINTLLTTTGIALTTTVAMTTTSTVTSSTAAVATTIAVTTVGTTSQSQTTESTVAVMYPKDFEQACEQSIALANVVLFLVMTPVQAVVMYAAFLKLENKFNPSRTQAKTRHKQRIQRILY</sequence>
<proteinExistence type="predicted"/>
<reference evidence="3" key="1">
    <citation type="submission" date="2021-02" db="EMBL/GenBank/DDBJ databases">
        <authorList>
            <person name="Nowell W R."/>
        </authorList>
    </citation>
    <scope>NUCLEOTIDE SEQUENCE</scope>
</reference>
<keyword evidence="1" id="KW-0472">Membrane</keyword>
<comment type="caution">
    <text evidence="3">The sequence shown here is derived from an EMBL/GenBank/DDBJ whole genome shotgun (WGS) entry which is preliminary data.</text>
</comment>
<keyword evidence="1" id="KW-1133">Transmembrane helix</keyword>
<evidence type="ECO:0000256" key="2">
    <source>
        <dbReference type="SAM" id="SignalP"/>
    </source>
</evidence>
<keyword evidence="4" id="KW-1185">Reference proteome</keyword>
<protein>
    <submittedName>
        <fullName evidence="3">Uncharacterized protein</fullName>
    </submittedName>
</protein>
<dbReference type="Proteomes" id="UP000663828">
    <property type="component" value="Unassembled WGS sequence"/>
</dbReference>
<gene>
    <name evidence="3" type="ORF">XAT740_LOCUS19859</name>
</gene>
<feature type="transmembrane region" description="Helical" evidence="1">
    <location>
        <begin position="603"/>
        <end position="627"/>
    </location>
</feature>
<keyword evidence="1" id="KW-0812">Transmembrane</keyword>
<evidence type="ECO:0000313" key="3">
    <source>
        <dbReference type="EMBL" id="CAF1130178.1"/>
    </source>
</evidence>
<keyword evidence="2" id="KW-0732">Signal</keyword>
<feature type="signal peptide" evidence="2">
    <location>
        <begin position="1"/>
        <end position="19"/>
    </location>
</feature>
<feature type="chain" id="PRO_5032395949" evidence="2">
    <location>
        <begin position="20"/>
        <end position="653"/>
    </location>
</feature>
<evidence type="ECO:0000313" key="4">
    <source>
        <dbReference type="Proteomes" id="UP000663828"/>
    </source>
</evidence>
<organism evidence="3 4">
    <name type="scientific">Adineta ricciae</name>
    <name type="common">Rotifer</name>
    <dbReference type="NCBI Taxonomy" id="249248"/>
    <lineage>
        <taxon>Eukaryota</taxon>
        <taxon>Metazoa</taxon>
        <taxon>Spiralia</taxon>
        <taxon>Gnathifera</taxon>
        <taxon>Rotifera</taxon>
        <taxon>Eurotatoria</taxon>
        <taxon>Bdelloidea</taxon>
        <taxon>Adinetida</taxon>
        <taxon>Adinetidae</taxon>
        <taxon>Adineta</taxon>
    </lineage>
</organism>
<evidence type="ECO:0000256" key="1">
    <source>
        <dbReference type="SAM" id="Phobius"/>
    </source>
</evidence>
<dbReference type="EMBL" id="CAJNOR010001367">
    <property type="protein sequence ID" value="CAF1130178.1"/>
    <property type="molecule type" value="Genomic_DNA"/>
</dbReference>
<dbReference type="AlphaFoldDB" id="A0A814R9H7"/>